<reference evidence="2 3" key="1">
    <citation type="journal article" date="2021" name="Elife">
        <title>Chloroplast acquisition without the gene transfer in kleptoplastic sea slugs, Plakobranchus ocellatus.</title>
        <authorList>
            <person name="Maeda T."/>
            <person name="Takahashi S."/>
            <person name="Yoshida T."/>
            <person name="Shimamura S."/>
            <person name="Takaki Y."/>
            <person name="Nagai Y."/>
            <person name="Toyoda A."/>
            <person name="Suzuki Y."/>
            <person name="Arimoto A."/>
            <person name="Ishii H."/>
            <person name="Satoh N."/>
            <person name="Nishiyama T."/>
            <person name="Hasebe M."/>
            <person name="Maruyama T."/>
            <person name="Minagawa J."/>
            <person name="Obokata J."/>
            <person name="Shigenobu S."/>
        </authorList>
    </citation>
    <scope>NUCLEOTIDE SEQUENCE [LARGE SCALE GENOMIC DNA]</scope>
</reference>
<sequence length="171" mass="18990">MCVRCSKGGHVERLADSHCVNCRGDRAASSKTCPKLLKEQAILRYKAENGTMFQQARKTFLIEIYKTISTRTYASVVKTQLRTKPAALPKNGGRSAPSAPPEEKKAQKDSPALRSQRAAETEALAKRSVEKSKNQEAPRKTTVLLLRLWKLYPQYRGIPPPPTPRGPPPPL</sequence>
<dbReference type="EMBL" id="BLXT01000154">
    <property type="protein sequence ID" value="GFN74636.1"/>
    <property type="molecule type" value="Genomic_DNA"/>
</dbReference>
<organism evidence="2 3">
    <name type="scientific">Plakobranchus ocellatus</name>
    <dbReference type="NCBI Taxonomy" id="259542"/>
    <lineage>
        <taxon>Eukaryota</taxon>
        <taxon>Metazoa</taxon>
        <taxon>Spiralia</taxon>
        <taxon>Lophotrochozoa</taxon>
        <taxon>Mollusca</taxon>
        <taxon>Gastropoda</taxon>
        <taxon>Heterobranchia</taxon>
        <taxon>Euthyneura</taxon>
        <taxon>Panpulmonata</taxon>
        <taxon>Sacoglossa</taxon>
        <taxon>Placobranchoidea</taxon>
        <taxon>Plakobranchidae</taxon>
        <taxon>Plakobranchus</taxon>
    </lineage>
</organism>
<feature type="region of interest" description="Disordered" evidence="1">
    <location>
        <begin position="81"/>
        <end position="138"/>
    </location>
</feature>
<proteinExistence type="predicted"/>
<dbReference type="AlphaFoldDB" id="A0AAV3XWW8"/>
<evidence type="ECO:0000256" key="1">
    <source>
        <dbReference type="SAM" id="MobiDB-lite"/>
    </source>
</evidence>
<feature type="compositionally biased region" description="Basic and acidic residues" evidence="1">
    <location>
        <begin position="117"/>
        <end position="138"/>
    </location>
</feature>
<accession>A0AAV3XWW8</accession>
<evidence type="ECO:0000313" key="2">
    <source>
        <dbReference type="EMBL" id="GFN74636.1"/>
    </source>
</evidence>
<comment type="caution">
    <text evidence="2">The sequence shown here is derived from an EMBL/GenBank/DDBJ whole genome shotgun (WGS) entry which is preliminary data.</text>
</comment>
<protein>
    <submittedName>
        <fullName evidence="2">Uncharacterized protein</fullName>
    </submittedName>
</protein>
<gene>
    <name evidence="2" type="ORF">PoB_000114200</name>
</gene>
<keyword evidence="3" id="KW-1185">Reference proteome</keyword>
<evidence type="ECO:0000313" key="3">
    <source>
        <dbReference type="Proteomes" id="UP000735302"/>
    </source>
</evidence>
<dbReference type="Proteomes" id="UP000735302">
    <property type="component" value="Unassembled WGS sequence"/>
</dbReference>
<name>A0AAV3XWW8_9GAST</name>